<dbReference type="PANTHER" id="PTHR43194">
    <property type="entry name" value="HYDROLASE ALPHA/BETA FOLD FAMILY"/>
    <property type="match status" value="1"/>
</dbReference>
<proteinExistence type="predicted"/>
<dbReference type="InterPro" id="IPR000073">
    <property type="entry name" value="AB_hydrolase_1"/>
</dbReference>
<dbReference type="PANTHER" id="PTHR43194:SF2">
    <property type="entry name" value="PEROXISOMAL MEMBRANE PROTEIN LPX1"/>
    <property type="match status" value="1"/>
</dbReference>
<dbReference type="RefSeq" id="WP_014396440.1">
    <property type="nucleotide sequence ID" value="NC_017030.1"/>
</dbReference>
<dbReference type="eggNOG" id="COG1073">
    <property type="taxonomic scope" value="Bacteria"/>
</dbReference>
<keyword evidence="3" id="KW-1185">Reference proteome</keyword>
<dbReference type="InParanoid" id="H8MNB4"/>
<organism evidence="2 3">
    <name type="scientific">Corallococcus coralloides (strain ATCC 25202 / DSM 2259 / NBRC 100086 / M2)</name>
    <name type="common">Myxococcus coralloides</name>
    <dbReference type="NCBI Taxonomy" id="1144275"/>
    <lineage>
        <taxon>Bacteria</taxon>
        <taxon>Pseudomonadati</taxon>
        <taxon>Myxococcota</taxon>
        <taxon>Myxococcia</taxon>
        <taxon>Myxococcales</taxon>
        <taxon>Cystobacterineae</taxon>
        <taxon>Myxococcaceae</taxon>
        <taxon>Corallococcus</taxon>
    </lineage>
</organism>
<reference evidence="2 3" key="1">
    <citation type="journal article" date="2012" name="J. Bacteriol.">
        <title>Complete Genome Sequence of the Fruiting Myxobacterium Corallococcus coralloides DSM 2259.</title>
        <authorList>
            <person name="Huntley S."/>
            <person name="Zhang Y."/>
            <person name="Treuner-Lange A."/>
            <person name="Kneip S."/>
            <person name="Sensen C.W."/>
            <person name="Sogaard-Andersen L."/>
        </authorList>
    </citation>
    <scope>NUCLEOTIDE SEQUENCE [LARGE SCALE GENOMIC DNA]</scope>
    <source>
        <strain evidence="3">ATCC 25202 / DSM 2259 / NBRC 100086 / M2</strain>
    </source>
</reference>
<dbReference type="KEGG" id="ccx:COCOR_03628"/>
<dbReference type="Gene3D" id="3.40.50.1820">
    <property type="entry name" value="alpha/beta hydrolase"/>
    <property type="match status" value="1"/>
</dbReference>
<dbReference type="Pfam" id="PF12697">
    <property type="entry name" value="Abhydrolase_6"/>
    <property type="match status" value="1"/>
</dbReference>
<name>H8MNB4_CORCM</name>
<protein>
    <recommendedName>
        <fullName evidence="1">AB hydrolase-1 domain-containing protein</fullName>
    </recommendedName>
</protein>
<feature type="domain" description="AB hydrolase-1" evidence="1">
    <location>
        <begin position="82"/>
        <end position="273"/>
    </location>
</feature>
<dbReference type="EMBL" id="CP003389">
    <property type="protein sequence ID" value="AFE05340.1"/>
    <property type="molecule type" value="Genomic_DNA"/>
</dbReference>
<dbReference type="OrthoDB" id="9785408at2"/>
<gene>
    <name evidence="2" type="ordered locus">COCOR_03628</name>
</gene>
<evidence type="ECO:0000313" key="3">
    <source>
        <dbReference type="Proteomes" id="UP000007587"/>
    </source>
</evidence>
<accession>H8MNB4</accession>
<evidence type="ECO:0000259" key="1">
    <source>
        <dbReference type="Pfam" id="PF12697"/>
    </source>
</evidence>
<dbReference type="InterPro" id="IPR029058">
    <property type="entry name" value="AB_hydrolase_fold"/>
</dbReference>
<evidence type="ECO:0000313" key="2">
    <source>
        <dbReference type="EMBL" id="AFE05340.1"/>
    </source>
</evidence>
<dbReference type="HOGENOM" id="CLU_072027_0_0_7"/>
<dbReference type="SUPFAM" id="SSF53474">
    <property type="entry name" value="alpha/beta-Hydrolases"/>
    <property type="match status" value="1"/>
</dbReference>
<sequence>MAENSTNVRTKIALWGVRAAARSLGAVAPGLAAEWSERLFLTPQRPRRSRTAEAVLARGQPRVLRVEGEKVAVWSWGEGPRVLLVHGWSGYGGQLTAFVQPLVEAGFSVVTYDAPGHGASSGRTSSLPELAGMVAAVGQATGGPYAVVAHSFGAAATAVALRDGMKVERAVFISPPADPLAGIRAFADTVGLSEAMWRRMAARIEARFDMRLADLALPAFAPGLDVPLHIFHDVGDREVPLKAGEAVARAWPGAKLTRTEGLGHFRILYAPEVLLPAVDFLAEGRPSNAWPGPELLASVASAPGLRRRSMGNAAGMGDKAQAP</sequence>
<dbReference type="STRING" id="1144275.COCOR_03628"/>
<dbReference type="AlphaFoldDB" id="H8MNB4"/>
<reference evidence="3" key="2">
    <citation type="submission" date="2012-03" db="EMBL/GenBank/DDBJ databases">
        <title>Genome sequence of the fruiting myxobacterium Corallococcus coralloides DSM 2259.</title>
        <authorList>
            <person name="Huntley S."/>
            <person name="Zhang Y."/>
            <person name="Treuner-Lange A."/>
            <person name="Sensen C.W."/>
            <person name="Sogaard-Andersen L."/>
        </authorList>
    </citation>
    <scope>NUCLEOTIDE SEQUENCE [LARGE SCALE GENOMIC DNA]</scope>
    <source>
        <strain evidence="3">ATCC 25202 / DSM 2259 / NBRC 100086 / M2</strain>
    </source>
</reference>
<dbReference type="InterPro" id="IPR050228">
    <property type="entry name" value="Carboxylesterase_BioH"/>
</dbReference>
<dbReference type="Proteomes" id="UP000007587">
    <property type="component" value="Chromosome"/>
</dbReference>